<accession>A0AA39PUC7</accession>
<keyword evidence="1" id="KW-1133">Transmembrane helix</keyword>
<name>A0AA39PUC7_9AGAR</name>
<keyword evidence="4" id="KW-1185">Reference proteome</keyword>
<feature type="transmembrane region" description="Helical" evidence="1">
    <location>
        <begin position="92"/>
        <end position="112"/>
    </location>
</feature>
<feature type="domain" description="DUF6534" evidence="2">
    <location>
        <begin position="158"/>
        <end position="216"/>
    </location>
</feature>
<dbReference type="Proteomes" id="UP001175227">
    <property type="component" value="Unassembled WGS sequence"/>
</dbReference>
<evidence type="ECO:0000259" key="2">
    <source>
        <dbReference type="Pfam" id="PF20152"/>
    </source>
</evidence>
<keyword evidence="1" id="KW-0472">Membrane</keyword>
<evidence type="ECO:0000313" key="3">
    <source>
        <dbReference type="EMBL" id="KAK0490717.1"/>
    </source>
</evidence>
<reference evidence="3" key="1">
    <citation type="submission" date="2023-06" db="EMBL/GenBank/DDBJ databases">
        <authorList>
            <consortium name="Lawrence Berkeley National Laboratory"/>
            <person name="Ahrendt S."/>
            <person name="Sahu N."/>
            <person name="Indic B."/>
            <person name="Wong-Bajracharya J."/>
            <person name="Merenyi Z."/>
            <person name="Ke H.-M."/>
            <person name="Monk M."/>
            <person name="Kocsube S."/>
            <person name="Drula E."/>
            <person name="Lipzen A."/>
            <person name="Balint B."/>
            <person name="Henrissat B."/>
            <person name="Andreopoulos B."/>
            <person name="Martin F.M."/>
            <person name="Harder C.B."/>
            <person name="Rigling D."/>
            <person name="Ford K.L."/>
            <person name="Foster G.D."/>
            <person name="Pangilinan J."/>
            <person name="Papanicolaou A."/>
            <person name="Barry K."/>
            <person name="LaButti K."/>
            <person name="Viragh M."/>
            <person name="Koriabine M."/>
            <person name="Yan M."/>
            <person name="Riley R."/>
            <person name="Champramary S."/>
            <person name="Plett K.L."/>
            <person name="Tsai I.J."/>
            <person name="Slot J."/>
            <person name="Sipos G."/>
            <person name="Plett J."/>
            <person name="Nagy L.G."/>
            <person name="Grigoriev I.V."/>
        </authorList>
    </citation>
    <scope>NUCLEOTIDE SEQUENCE</scope>
    <source>
        <strain evidence="3">ICMP 16352</strain>
    </source>
</reference>
<dbReference type="PANTHER" id="PTHR40465">
    <property type="entry name" value="CHROMOSOME 1, WHOLE GENOME SHOTGUN SEQUENCE"/>
    <property type="match status" value="1"/>
</dbReference>
<feature type="transmembrane region" description="Helical" evidence="1">
    <location>
        <begin position="45"/>
        <end position="72"/>
    </location>
</feature>
<feature type="transmembrane region" description="Helical" evidence="1">
    <location>
        <begin position="12"/>
        <end position="33"/>
    </location>
</feature>
<evidence type="ECO:0000313" key="4">
    <source>
        <dbReference type="Proteomes" id="UP001175227"/>
    </source>
</evidence>
<dbReference type="InterPro" id="IPR045339">
    <property type="entry name" value="DUF6534"/>
</dbReference>
<sequence>MLASSPTIEYPFWGFILSILLFGVLLVQTWRYYRAYDKDRSYLRVFVAVLFILSCASTAMHIAVAHSLLFVAANFQAVNFLDAYSPFMAADYVIIGFLLFLNQLFFVSRIYFLRPDGHWILGALVLFSTGTFAAAVVTFVSNAQSRMISGPVLYGSDMVSDVVITAYYWWIFAQSRSDFRQTKKVLKRLRLYTAGRGLLVTVAQTICFVLHVVQTHQLRW</sequence>
<dbReference type="EMBL" id="JAUEPR010000001">
    <property type="protein sequence ID" value="KAK0490717.1"/>
    <property type="molecule type" value="Genomic_DNA"/>
</dbReference>
<gene>
    <name evidence="3" type="ORF">IW261DRAFT_1433740</name>
</gene>
<proteinExistence type="predicted"/>
<protein>
    <recommendedName>
        <fullName evidence="2">DUF6534 domain-containing protein</fullName>
    </recommendedName>
</protein>
<dbReference type="Pfam" id="PF20152">
    <property type="entry name" value="DUF6534"/>
    <property type="match status" value="1"/>
</dbReference>
<keyword evidence="1" id="KW-0812">Transmembrane</keyword>
<comment type="caution">
    <text evidence="3">The sequence shown here is derived from an EMBL/GenBank/DDBJ whole genome shotgun (WGS) entry which is preliminary data.</text>
</comment>
<dbReference type="AlphaFoldDB" id="A0AA39PUC7"/>
<dbReference type="PANTHER" id="PTHR40465:SF1">
    <property type="entry name" value="DUF6534 DOMAIN-CONTAINING PROTEIN"/>
    <property type="match status" value="1"/>
</dbReference>
<evidence type="ECO:0000256" key="1">
    <source>
        <dbReference type="SAM" id="Phobius"/>
    </source>
</evidence>
<organism evidence="3 4">
    <name type="scientific">Armillaria novae-zelandiae</name>
    <dbReference type="NCBI Taxonomy" id="153914"/>
    <lineage>
        <taxon>Eukaryota</taxon>
        <taxon>Fungi</taxon>
        <taxon>Dikarya</taxon>
        <taxon>Basidiomycota</taxon>
        <taxon>Agaricomycotina</taxon>
        <taxon>Agaricomycetes</taxon>
        <taxon>Agaricomycetidae</taxon>
        <taxon>Agaricales</taxon>
        <taxon>Marasmiineae</taxon>
        <taxon>Physalacriaceae</taxon>
        <taxon>Armillaria</taxon>
    </lineage>
</organism>
<feature type="transmembrane region" description="Helical" evidence="1">
    <location>
        <begin position="152"/>
        <end position="170"/>
    </location>
</feature>
<feature type="transmembrane region" description="Helical" evidence="1">
    <location>
        <begin position="191"/>
        <end position="213"/>
    </location>
</feature>
<feature type="transmembrane region" description="Helical" evidence="1">
    <location>
        <begin position="119"/>
        <end position="140"/>
    </location>
</feature>